<evidence type="ECO:0008006" key="4">
    <source>
        <dbReference type="Google" id="ProtNLM"/>
    </source>
</evidence>
<keyword evidence="3" id="KW-1185">Reference proteome</keyword>
<evidence type="ECO:0000313" key="3">
    <source>
        <dbReference type="Proteomes" id="UP001597045"/>
    </source>
</evidence>
<name>A0ABW3MS97_9PSEU</name>
<reference evidence="3" key="1">
    <citation type="journal article" date="2019" name="Int. J. Syst. Evol. Microbiol.">
        <title>The Global Catalogue of Microorganisms (GCM) 10K type strain sequencing project: providing services to taxonomists for standard genome sequencing and annotation.</title>
        <authorList>
            <consortium name="The Broad Institute Genomics Platform"/>
            <consortium name="The Broad Institute Genome Sequencing Center for Infectious Disease"/>
            <person name="Wu L."/>
            <person name="Ma J."/>
        </authorList>
    </citation>
    <scope>NUCLEOTIDE SEQUENCE [LARGE SCALE GENOMIC DNA]</scope>
    <source>
        <strain evidence="3">JCM 31486</strain>
    </source>
</reference>
<comment type="caution">
    <text evidence="2">The sequence shown here is derived from an EMBL/GenBank/DDBJ whole genome shotgun (WGS) entry which is preliminary data.</text>
</comment>
<organism evidence="2 3">
    <name type="scientific">Kibdelosporangium lantanae</name>
    <dbReference type="NCBI Taxonomy" id="1497396"/>
    <lineage>
        <taxon>Bacteria</taxon>
        <taxon>Bacillati</taxon>
        <taxon>Actinomycetota</taxon>
        <taxon>Actinomycetes</taxon>
        <taxon>Pseudonocardiales</taxon>
        <taxon>Pseudonocardiaceae</taxon>
        <taxon>Kibdelosporangium</taxon>
    </lineage>
</organism>
<evidence type="ECO:0000313" key="2">
    <source>
        <dbReference type="EMBL" id="MFD1052254.1"/>
    </source>
</evidence>
<sequence>EGALRPDVGLLEIAQFMNMLVLRLEPGDTTTKLLQVMVDGLRTHPGPTPGPGTAVREQR</sequence>
<evidence type="ECO:0000256" key="1">
    <source>
        <dbReference type="SAM" id="MobiDB-lite"/>
    </source>
</evidence>
<dbReference type="Proteomes" id="UP001597045">
    <property type="component" value="Unassembled WGS sequence"/>
</dbReference>
<protein>
    <recommendedName>
        <fullName evidence="4">TetR family transcriptional regulator</fullName>
    </recommendedName>
</protein>
<feature type="non-terminal residue" evidence="2">
    <location>
        <position position="1"/>
    </location>
</feature>
<feature type="region of interest" description="Disordered" evidence="1">
    <location>
        <begin position="40"/>
        <end position="59"/>
    </location>
</feature>
<proteinExistence type="predicted"/>
<accession>A0ABW3MS97</accession>
<gene>
    <name evidence="2" type="ORF">ACFQ1S_45105</name>
</gene>
<dbReference type="EMBL" id="JBHTIS010004263">
    <property type="protein sequence ID" value="MFD1052254.1"/>
    <property type="molecule type" value="Genomic_DNA"/>
</dbReference>